<keyword evidence="3" id="KW-0067">ATP-binding</keyword>
<dbReference type="GO" id="GO:0005524">
    <property type="term" value="F:ATP binding"/>
    <property type="evidence" value="ECO:0007669"/>
    <property type="project" value="UniProtKB-KW"/>
</dbReference>
<protein>
    <submittedName>
        <fullName evidence="3">ATP-binding protein</fullName>
    </submittedName>
</protein>
<dbReference type="InterPro" id="IPR041682">
    <property type="entry name" value="AAA_14"/>
</dbReference>
<accession>A0AAU7K5D0</accession>
<sequence length="475" mass="54859">MLKNIAISQVLDRLRFENPWWTSGTIDNYFSEMPRRAYYKSFCKLASETSINRAIVLMGPRRVGKTVLLYHFVQHIINSGFNPKRILFITVENPIYIKISLEELVKNGKIATGSTNKPDDKWYIIFDEIQYLKDWDIHLKSLVESYRNIKFIVSGSAAAALQYKSKESGAGRFTDFMLPPITFYEFIEMQGLNHVVQPTQLPWGENQVNFYTAADIKYLNKLFLDYINHGGYPEAIFSETIRNNPQRFIRSDVVDKVLLRDLPSLYGISDVQQLNSLFTTIAYNTANEFSLDTLSKQSAIPKNTIKKYLEYLEAAFLIKTIKRVDHSGKRFLRDNFFKIYLTNPSLRAALFSPIDATDEDMGQMTETAIYAQWLHRLNFTPWYARWNSGEVDMVGISAKNLQALWSLEIKWTDRYVSKPQELKSLIKFCKENSLSKALITTISLQEVIVYDNIELNFIPASSYAYTIGANTMMES</sequence>
<reference evidence="3" key="1">
    <citation type="submission" date="2024-05" db="EMBL/GenBank/DDBJ databases">
        <authorList>
            <person name="Kim S."/>
            <person name="Heo J."/>
            <person name="Choi H."/>
            <person name="Choi Y."/>
            <person name="Kwon S.-W."/>
            <person name="Kim Y."/>
        </authorList>
    </citation>
    <scope>NUCLEOTIDE SEQUENCE</scope>
    <source>
        <strain evidence="3">KACC 23697</strain>
    </source>
</reference>
<evidence type="ECO:0000259" key="2">
    <source>
        <dbReference type="Pfam" id="PF13635"/>
    </source>
</evidence>
<dbReference type="PANTHER" id="PTHR33295">
    <property type="entry name" value="ATPASE"/>
    <property type="match status" value="1"/>
</dbReference>
<name>A0AAU7K5D0_9SPHI</name>
<organism evidence="3">
    <name type="scientific">Pedobacter sp. KACC 23697</name>
    <dbReference type="NCBI Taxonomy" id="3149230"/>
    <lineage>
        <taxon>Bacteria</taxon>
        <taxon>Pseudomonadati</taxon>
        <taxon>Bacteroidota</taxon>
        <taxon>Sphingobacteriia</taxon>
        <taxon>Sphingobacteriales</taxon>
        <taxon>Sphingobacteriaceae</taxon>
        <taxon>Pedobacter</taxon>
    </lineage>
</organism>
<keyword evidence="3" id="KW-0547">Nucleotide-binding</keyword>
<dbReference type="Gene3D" id="3.40.50.300">
    <property type="entry name" value="P-loop containing nucleotide triphosphate hydrolases"/>
    <property type="match status" value="1"/>
</dbReference>
<gene>
    <name evidence="3" type="ORF">ABEG20_20690</name>
</gene>
<dbReference type="EMBL" id="CP157485">
    <property type="protein sequence ID" value="XBO47710.1"/>
    <property type="molecule type" value="Genomic_DNA"/>
</dbReference>
<feature type="domain" description="DUF4143" evidence="2">
    <location>
        <begin position="260"/>
        <end position="411"/>
    </location>
</feature>
<dbReference type="AlphaFoldDB" id="A0AAU7K5D0"/>
<dbReference type="Pfam" id="PF13173">
    <property type="entry name" value="AAA_14"/>
    <property type="match status" value="1"/>
</dbReference>
<dbReference type="InterPro" id="IPR025420">
    <property type="entry name" value="DUF4143"/>
</dbReference>
<dbReference type="InterPro" id="IPR027417">
    <property type="entry name" value="P-loop_NTPase"/>
</dbReference>
<evidence type="ECO:0000313" key="3">
    <source>
        <dbReference type="EMBL" id="XBO47710.1"/>
    </source>
</evidence>
<dbReference type="Pfam" id="PF13635">
    <property type="entry name" value="DUF4143"/>
    <property type="match status" value="1"/>
</dbReference>
<dbReference type="RefSeq" id="WP_406825116.1">
    <property type="nucleotide sequence ID" value="NZ_CP157485.1"/>
</dbReference>
<evidence type="ECO:0000259" key="1">
    <source>
        <dbReference type="Pfam" id="PF13173"/>
    </source>
</evidence>
<feature type="domain" description="AAA" evidence="1">
    <location>
        <begin position="52"/>
        <end position="186"/>
    </location>
</feature>
<proteinExistence type="predicted"/>
<dbReference type="PANTHER" id="PTHR33295:SF18">
    <property type="entry name" value="AAA+ ATPASE DOMAIN-CONTAINING PROTEIN"/>
    <property type="match status" value="1"/>
</dbReference>
<dbReference type="SUPFAM" id="SSF52540">
    <property type="entry name" value="P-loop containing nucleoside triphosphate hydrolases"/>
    <property type="match status" value="1"/>
</dbReference>